<dbReference type="AlphaFoldDB" id="A0A7R9J7L2"/>
<evidence type="ECO:0000313" key="8">
    <source>
        <dbReference type="EMBL" id="CAD7574174.1"/>
    </source>
</evidence>
<evidence type="ECO:0000256" key="4">
    <source>
        <dbReference type="ARBA" id="ARBA00022729"/>
    </source>
</evidence>
<dbReference type="GO" id="GO:0003993">
    <property type="term" value="F:acid phosphatase activity"/>
    <property type="evidence" value="ECO:0007669"/>
    <property type="project" value="UniProtKB-EC"/>
</dbReference>
<organism evidence="8">
    <name type="scientific">Timema californicum</name>
    <name type="common">California timema</name>
    <name type="synonym">Walking stick</name>
    <dbReference type="NCBI Taxonomy" id="61474"/>
    <lineage>
        <taxon>Eukaryota</taxon>
        <taxon>Metazoa</taxon>
        <taxon>Ecdysozoa</taxon>
        <taxon>Arthropoda</taxon>
        <taxon>Hexapoda</taxon>
        <taxon>Insecta</taxon>
        <taxon>Pterygota</taxon>
        <taxon>Neoptera</taxon>
        <taxon>Polyneoptera</taxon>
        <taxon>Phasmatodea</taxon>
        <taxon>Timematodea</taxon>
        <taxon>Timematoidea</taxon>
        <taxon>Timematidae</taxon>
        <taxon>Timema</taxon>
    </lineage>
</organism>
<dbReference type="SUPFAM" id="SSF53254">
    <property type="entry name" value="Phosphoglycerate mutase-like"/>
    <property type="match status" value="1"/>
</dbReference>
<evidence type="ECO:0000256" key="6">
    <source>
        <dbReference type="ARBA" id="ARBA00023157"/>
    </source>
</evidence>
<reference evidence="8" key="1">
    <citation type="submission" date="2020-11" db="EMBL/GenBank/DDBJ databases">
        <authorList>
            <person name="Tran Van P."/>
        </authorList>
    </citation>
    <scope>NUCLEOTIDE SEQUENCE</scope>
</reference>
<dbReference type="PANTHER" id="PTHR11567">
    <property type="entry name" value="ACID PHOSPHATASE-RELATED"/>
    <property type="match status" value="1"/>
</dbReference>
<proteinExistence type="inferred from homology"/>
<protein>
    <recommendedName>
        <fullName evidence="3">acid phosphatase</fullName>
        <ecNumber evidence="3">3.1.3.2</ecNumber>
    </recommendedName>
</protein>
<dbReference type="InterPro" id="IPR050645">
    <property type="entry name" value="Histidine_acid_phosphatase"/>
</dbReference>
<comment type="catalytic activity">
    <reaction evidence="1">
        <text>a phosphate monoester + H2O = an alcohol + phosphate</text>
        <dbReference type="Rhea" id="RHEA:15017"/>
        <dbReference type="ChEBI" id="CHEBI:15377"/>
        <dbReference type="ChEBI" id="CHEBI:30879"/>
        <dbReference type="ChEBI" id="CHEBI:43474"/>
        <dbReference type="ChEBI" id="CHEBI:67140"/>
        <dbReference type="EC" id="3.1.3.2"/>
    </reaction>
</comment>
<evidence type="ECO:0000256" key="5">
    <source>
        <dbReference type="ARBA" id="ARBA00022801"/>
    </source>
</evidence>
<sequence length="215" mass="24327">MRGVPYPEISGGYLPILLMRASLRLYMRMCIPLFLWVAGTFQFGHVAGRSSTLTENLDKKFGPVVLANVFTQLVMSPDLPVYSGLIYCESSTFDHAATELFRHGDRTPLTSYPRDPYTNLSEWEIGWGQVTELGMYQEFILGRQLRERYSRLLPRRYSSQDVYVLSSDVDRTLTAAQITSAGLYHGVKHSSPLVKFQAVPVHSNQQDVDDVSPEL</sequence>
<comment type="similarity">
    <text evidence="2">Belongs to the histidine acid phosphatase family.</text>
</comment>
<gene>
    <name evidence="8" type="ORF">TCMB3V08_LOCUS6794</name>
</gene>
<dbReference type="CDD" id="cd07061">
    <property type="entry name" value="HP_HAP_like"/>
    <property type="match status" value="1"/>
</dbReference>
<accession>A0A7R9J7L2</accession>
<evidence type="ECO:0000256" key="7">
    <source>
        <dbReference type="ARBA" id="ARBA00023180"/>
    </source>
</evidence>
<keyword evidence="5" id="KW-0378">Hydrolase</keyword>
<dbReference type="Pfam" id="PF00328">
    <property type="entry name" value="His_Phos_2"/>
    <property type="match status" value="1"/>
</dbReference>
<keyword evidence="6" id="KW-1015">Disulfide bond</keyword>
<dbReference type="EC" id="3.1.3.2" evidence="3"/>
<name>A0A7R9J7L2_TIMCA</name>
<keyword evidence="7" id="KW-0325">Glycoprotein</keyword>
<evidence type="ECO:0000256" key="3">
    <source>
        <dbReference type="ARBA" id="ARBA00012646"/>
    </source>
</evidence>
<keyword evidence="4" id="KW-0732">Signal</keyword>
<dbReference type="EMBL" id="OE182141">
    <property type="protein sequence ID" value="CAD7574174.1"/>
    <property type="molecule type" value="Genomic_DNA"/>
</dbReference>
<dbReference type="PANTHER" id="PTHR11567:SF211">
    <property type="entry name" value="PROSTATIC ACID PHOSPHATASE"/>
    <property type="match status" value="1"/>
</dbReference>
<evidence type="ECO:0000256" key="2">
    <source>
        <dbReference type="ARBA" id="ARBA00005375"/>
    </source>
</evidence>
<evidence type="ECO:0000256" key="1">
    <source>
        <dbReference type="ARBA" id="ARBA00000032"/>
    </source>
</evidence>
<dbReference type="InterPro" id="IPR029033">
    <property type="entry name" value="His_PPase_superfam"/>
</dbReference>
<dbReference type="InterPro" id="IPR000560">
    <property type="entry name" value="His_Pase_clade-2"/>
</dbReference>
<dbReference type="Gene3D" id="3.40.50.1240">
    <property type="entry name" value="Phosphoglycerate mutase-like"/>
    <property type="match status" value="1"/>
</dbReference>